<dbReference type="Proteomes" id="UP000290401">
    <property type="component" value="Unassembled WGS sequence"/>
</dbReference>
<comment type="caution">
    <text evidence="13">The sequence shown here is derived from an EMBL/GenBank/DDBJ whole genome shotgun (WGS) entry which is preliminary data.</text>
</comment>
<sequence length="577" mass="62385">MAMLKQPNGNVASYLIARLEELGIEHLFNVPGSYCRGFLAELAKKSGLKAIFTTYEMEAAYAADAYARIKGYGAMCSTYGVGALSALNGVVGAFVERCPVVVINGSPSASQLDLEIDYGIMFQHSTGQLKTDLAIYSQTTVATAVIERAEEAPDKIDEVLIACMTRRRPVYIEISQDLWEQSCALPVGRLSAALSIVNADSLSECLDDAMARLAGAQRPVLWVGEELDRWRLHQECADLLRASGLAYVTTLAGKSVLAETTRGFLGVYDRRFATPDLQEFVERADFVIALGTTITDFVGDIVAKDYGSMILASLGGVRIGHHIYSDVGLRDFIVGLTQRLGGHAGAPPAWETASKRRAADVPSGDSPMTFDLLFARMPDFVRGKIVIADTGLSLFGSAGLPIVDRQGYLSQSIWMSIGYSLGASVGAACASAKRPVVFVGDAAFREGPQALSTLVQYKLPAVICVMNNGIMGIQQFMGHPRFYDSPHGQPDGHNVLRRWDYCALAGAFGARYASARTLAEFDQALRLAAELTDVPILIDVMLDERDIPSVIRHTIGRTAPEAVQANFEAPLLRRIVP</sequence>
<accession>A0ABY0E4M8</accession>
<keyword evidence="6" id="KW-0460">Magnesium</keyword>
<dbReference type="Gene3D" id="3.40.50.1220">
    <property type="entry name" value="TPP-binding domain"/>
    <property type="match status" value="1"/>
</dbReference>
<feature type="domain" description="Thiamine pyrophosphate enzyme TPP-binding" evidence="11">
    <location>
        <begin position="401"/>
        <end position="540"/>
    </location>
</feature>
<keyword evidence="7 9" id="KW-0786">Thiamine pyrophosphate</keyword>
<dbReference type="PIRSF" id="PIRSF036565">
    <property type="entry name" value="Pyruvt_ip_decrb"/>
    <property type="match status" value="1"/>
</dbReference>
<dbReference type="Pfam" id="PF00205">
    <property type="entry name" value="TPP_enzyme_M"/>
    <property type="match status" value="1"/>
</dbReference>
<gene>
    <name evidence="13" type="ORF">EAS56_19520</name>
</gene>
<evidence type="ECO:0000256" key="4">
    <source>
        <dbReference type="ARBA" id="ARBA00022723"/>
    </source>
</evidence>
<protein>
    <submittedName>
        <fullName evidence="13">Alpha-keto acid decarboxylase family protein</fullName>
    </submittedName>
</protein>
<organism evidence="13 14">
    <name type="scientific">Bradyrhizobium guangzhouense</name>
    <dbReference type="NCBI Taxonomy" id="1325095"/>
    <lineage>
        <taxon>Bacteria</taxon>
        <taxon>Pseudomonadati</taxon>
        <taxon>Pseudomonadota</taxon>
        <taxon>Alphaproteobacteria</taxon>
        <taxon>Hyphomicrobiales</taxon>
        <taxon>Nitrobacteraceae</taxon>
        <taxon>Bradyrhizobium</taxon>
    </lineage>
</organism>
<evidence type="ECO:0000256" key="6">
    <source>
        <dbReference type="ARBA" id="ARBA00022842"/>
    </source>
</evidence>
<dbReference type="Gene3D" id="3.40.50.970">
    <property type="match status" value="2"/>
</dbReference>
<dbReference type="SUPFAM" id="SSF52518">
    <property type="entry name" value="Thiamin diphosphate-binding fold (THDP-binding)"/>
    <property type="match status" value="2"/>
</dbReference>
<evidence type="ECO:0000259" key="10">
    <source>
        <dbReference type="Pfam" id="PF00205"/>
    </source>
</evidence>
<dbReference type="InterPro" id="IPR029061">
    <property type="entry name" value="THDP-binding"/>
</dbReference>
<dbReference type="PANTHER" id="PTHR43452:SF30">
    <property type="entry name" value="PYRUVATE DECARBOXYLASE ISOZYME 1-RELATED"/>
    <property type="match status" value="1"/>
</dbReference>
<evidence type="ECO:0000256" key="8">
    <source>
        <dbReference type="ARBA" id="ARBA00023239"/>
    </source>
</evidence>
<keyword evidence="8" id="KW-0456">Lyase</keyword>
<evidence type="ECO:0000256" key="1">
    <source>
        <dbReference type="ARBA" id="ARBA00001920"/>
    </source>
</evidence>
<evidence type="ECO:0000256" key="9">
    <source>
        <dbReference type="RuleBase" id="RU362132"/>
    </source>
</evidence>
<dbReference type="InterPro" id="IPR012110">
    <property type="entry name" value="PDC/IPDC-like"/>
</dbReference>
<dbReference type="InterPro" id="IPR011766">
    <property type="entry name" value="TPP_enzyme_TPP-bd"/>
</dbReference>
<dbReference type="InterPro" id="IPR012001">
    <property type="entry name" value="Thiamin_PyroP_enz_TPP-bd_dom"/>
</dbReference>
<reference evidence="13 14" key="1">
    <citation type="submission" date="2018-10" db="EMBL/GenBank/DDBJ databases">
        <title>Bradyrhizobium sp. nov., effective nodules isolated from peanut in China.</title>
        <authorList>
            <person name="Li Y."/>
        </authorList>
    </citation>
    <scope>NUCLEOTIDE SEQUENCE [LARGE SCALE GENOMIC DNA]</scope>
    <source>
        <strain evidence="13 14">CCBAU 53426</strain>
    </source>
</reference>
<evidence type="ECO:0000313" key="14">
    <source>
        <dbReference type="Proteomes" id="UP000290401"/>
    </source>
</evidence>
<dbReference type="EMBL" id="RDQZ01000015">
    <property type="protein sequence ID" value="RXH11834.1"/>
    <property type="molecule type" value="Genomic_DNA"/>
</dbReference>
<keyword evidence="4" id="KW-0479">Metal-binding</keyword>
<dbReference type="Pfam" id="PF02775">
    <property type="entry name" value="TPP_enzyme_C"/>
    <property type="match status" value="1"/>
</dbReference>
<dbReference type="SUPFAM" id="SSF52467">
    <property type="entry name" value="DHS-like NAD/FAD-binding domain"/>
    <property type="match status" value="1"/>
</dbReference>
<dbReference type="Pfam" id="PF02776">
    <property type="entry name" value="TPP_enzyme_N"/>
    <property type="match status" value="1"/>
</dbReference>
<evidence type="ECO:0000259" key="12">
    <source>
        <dbReference type="Pfam" id="PF02776"/>
    </source>
</evidence>
<dbReference type="InterPro" id="IPR029035">
    <property type="entry name" value="DHS-like_NAD/FAD-binding_dom"/>
</dbReference>
<dbReference type="InterPro" id="IPR012000">
    <property type="entry name" value="Thiamin_PyroP_enz_cen_dom"/>
</dbReference>
<evidence type="ECO:0000259" key="11">
    <source>
        <dbReference type="Pfam" id="PF02775"/>
    </source>
</evidence>
<proteinExistence type="inferred from homology"/>
<comment type="cofactor">
    <cofactor evidence="1">
        <name>a metal cation</name>
        <dbReference type="ChEBI" id="CHEBI:25213"/>
    </cofactor>
</comment>
<evidence type="ECO:0000256" key="5">
    <source>
        <dbReference type="ARBA" id="ARBA00022793"/>
    </source>
</evidence>
<evidence type="ECO:0000313" key="13">
    <source>
        <dbReference type="EMBL" id="RXH11834.1"/>
    </source>
</evidence>
<comment type="cofactor">
    <cofactor evidence="2">
        <name>thiamine diphosphate</name>
        <dbReference type="ChEBI" id="CHEBI:58937"/>
    </cofactor>
</comment>
<comment type="similarity">
    <text evidence="3 9">Belongs to the TPP enzyme family.</text>
</comment>
<dbReference type="PANTHER" id="PTHR43452">
    <property type="entry name" value="PYRUVATE DECARBOXYLASE"/>
    <property type="match status" value="1"/>
</dbReference>
<evidence type="ECO:0000256" key="2">
    <source>
        <dbReference type="ARBA" id="ARBA00001964"/>
    </source>
</evidence>
<feature type="domain" description="Thiamine pyrophosphate enzyme central" evidence="10">
    <location>
        <begin position="207"/>
        <end position="297"/>
    </location>
</feature>
<evidence type="ECO:0000256" key="7">
    <source>
        <dbReference type="ARBA" id="ARBA00023052"/>
    </source>
</evidence>
<keyword evidence="14" id="KW-1185">Reference proteome</keyword>
<name>A0ABY0E4M8_9BRAD</name>
<evidence type="ECO:0000256" key="3">
    <source>
        <dbReference type="ARBA" id="ARBA00007812"/>
    </source>
</evidence>
<feature type="domain" description="Thiamine pyrophosphate enzyme N-terminal TPP-binding" evidence="12">
    <location>
        <begin position="10"/>
        <end position="119"/>
    </location>
</feature>
<keyword evidence="5" id="KW-0210">Decarboxylase</keyword>